<reference evidence="1" key="2">
    <citation type="journal article" date="2014" name="ISME J.">
        <title>Microbial stratification in low pH oxic and suboxic macroscopic growths along an acid mine drainage.</title>
        <authorList>
            <person name="Mendez-Garcia C."/>
            <person name="Mesa V."/>
            <person name="Sprenger R.R."/>
            <person name="Richter M."/>
            <person name="Diez M.S."/>
            <person name="Solano J."/>
            <person name="Bargiela R."/>
            <person name="Golyshina O.V."/>
            <person name="Manteca A."/>
            <person name="Ramos J.L."/>
            <person name="Gallego J.R."/>
            <person name="Llorente I."/>
            <person name="Martins Dos Santos V.A."/>
            <person name="Jensen O.N."/>
            <person name="Pelaez A.I."/>
            <person name="Sanchez J."/>
            <person name="Ferrer M."/>
        </authorList>
    </citation>
    <scope>NUCLEOTIDE SEQUENCE</scope>
</reference>
<dbReference type="GO" id="GO:0003677">
    <property type="term" value="F:DNA binding"/>
    <property type="evidence" value="ECO:0007669"/>
    <property type="project" value="UniProtKB-KW"/>
</dbReference>
<dbReference type="GO" id="GO:0016740">
    <property type="term" value="F:transferase activity"/>
    <property type="evidence" value="ECO:0007669"/>
    <property type="project" value="UniProtKB-KW"/>
</dbReference>
<evidence type="ECO:0000313" key="1">
    <source>
        <dbReference type="EMBL" id="EQD56126.1"/>
    </source>
</evidence>
<proteinExistence type="predicted"/>
<comment type="caution">
    <text evidence="1">The sequence shown here is derived from an EMBL/GenBank/DDBJ whole genome shotgun (WGS) entry which is preliminary data.</text>
</comment>
<gene>
    <name evidence="1" type="ORF">B2A_05391</name>
</gene>
<dbReference type="AlphaFoldDB" id="T1A669"/>
<protein>
    <submittedName>
        <fullName evidence="1">Nucleotidyltransferase/DNA-binding domain-containing protein</fullName>
    </submittedName>
</protein>
<reference evidence="1" key="1">
    <citation type="submission" date="2013-08" db="EMBL/GenBank/DDBJ databases">
        <authorList>
            <person name="Mendez C."/>
            <person name="Richter M."/>
            <person name="Ferrer M."/>
            <person name="Sanchez J."/>
        </authorList>
    </citation>
    <scope>NUCLEOTIDE SEQUENCE</scope>
</reference>
<name>T1A669_9ZZZZ</name>
<keyword evidence="1" id="KW-0808">Transferase</keyword>
<keyword evidence="1" id="KW-0238">DNA-binding</keyword>
<sequence length="69" mass="7851">DIDVWIKPKPSLSRVKISELSRKLSSILNKQVQIVAINDDRLVAIKKESQNFYYSLVFGSIILFGEGIE</sequence>
<accession>T1A669</accession>
<organism evidence="1">
    <name type="scientific">mine drainage metagenome</name>
    <dbReference type="NCBI Taxonomy" id="410659"/>
    <lineage>
        <taxon>unclassified sequences</taxon>
        <taxon>metagenomes</taxon>
        <taxon>ecological metagenomes</taxon>
    </lineage>
</organism>
<dbReference type="EMBL" id="AUZZ01003747">
    <property type="protein sequence ID" value="EQD56126.1"/>
    <property type="molecule type" value="Genomic_DNA"/>
</dbReference>
<feature type="non-terminal residue" evidence="1">
    <location>
        <position position="1"/>
    </location>
</feature>